<keyword evidence="2" id="KW-1185">Reference proteome</keyword>
<proteinExistence type="predicted"/>
<dbReference type="OrthoDB" id="9813840at2"/>
<name>A0A1J1E431_9FLAO</name>
<dbReference type="InterPro" id="IPR005046">
    <property type="entry name" value="DUF285"/>
</dbReference>
<dbReference type="AlphaFoldDB" id="A0A1J1E431"/>
<gene>
    <name evidence="1" type="ORF">JBKA6_0065</name>
</gene>
<dbReference type="EMBL" id="AP014564">
    <property type="protein sequence ID" value="BAV94078.1"/>
    <property type="molecule type" value="Genomic_DNA"/>
</dbReference>
<dbReference type="Proteomes" id="UP000243197">
    <property type="component" value="Chromosome"/>
</dbReference>
<accession>A0A1J1E431</accession>
<evidence type="ECO:0000313" key="1">
    <source>
        <dbReference type="EMBL" id="BAV94078.1"/>
    </source>
</evidence>
<sequence>MDYMFYGAAEFNRCISSCHVSEVAHMSSMFDSAILFDQNLSERDISSISYVDASCLFSD</sequence>
<protein>
    <submittedName>
        <fullName evidence="1">Uncharacterized protein</fullName>
    </submittedName>
</protein>
<dbReference type="KEGG" id="ise:JBKA6_0065"/>
<dbReference type="Pfam" id="PF03382">
    <property type="entry name" value="DUF285"/>
    <property type="match status" value="1"/>
</dbReference>
<organism evidence="1 2">
    <name type="scientific">Ichthyobacterium seriolicida</name>
    <dbReference type="NCBI Taxonomy" id="242600"/>
    <lineage>
        <taxon>Bacteria</taxon>
        <taxon>Pseudomonadati</taxon>
        <taxon>Bacteroidota</taxon>
        <taxon>Flavobacteriia</taxon>
        <taxon>Flavobacteriales</taxon>
        <taxon>Ichthyobacteriaceae</taxon>
        <taxon>Ichthyobacterium</taxon>
    </lineage>
</organism>
<evidence type="ECO:0000313" key="2">
    <source>
        <dbReference type="Proteomes" id="UP000243197"/>
    </source>
</evidence>
<reference evidence="1 2" key="1">
    <citation type="submission" date="2014-03" db="EMBL/GenBank/DDBJ databases">
        <title>complete genome sequence of Flavobacteriaceae bacterium JBKA-6.</title>
        <authorList>
            <person name="Takano T."/>
            <person name="Nakamura Y."/>
            <person name="Takuma S."/>
            <person name="Yasuike M."/>
            <person name="Matsuyama T."/>
            <person name="Sakai T."/>
            <person name="Fujiwara A."/>
            <person name="Kimoto K."/>
            <person name="Fukuda Y."/>
            <person name="Kondo H."/>
            <person name="Hirono I."/>
            <person name="Nakayasu C."/>
        </authorList>
    </citation>
    <scope>NUCLEOTIDE SEQUENCE [LARGE SCALE GENOMIC DNA]</scope>
    <source>
        <strain evidence="1 2">JBKA-6</strain>
    </source>
</reference>